<dbReference type="SUPFAM" id="SSF48557">
    <property type="entry name" value="L-aspartase-like"/>
    <property type="match status" value="1"/>
</dbReference>
<evidence type="ECO:0000256" key="4">
    <source>
        <dbReference type="ARBA" id="ARBA00023239"/>
    </source>
</evidence>
<dbReference type="InterPro" id="IPR005677">
    <property type="entry name" value="Fum_hydII"/>
</dbReference>
<dbReference type="GO" id="GO:0004333">
    <property type="term" value="F:fumarate hydratase activity"/>
    <property type="evidence" value="ECO:0007669"/>
    <property type="project" value="UniProtKB-UniRule"/>
</dbReference>
<feature type="binding site" evidence="5">
    <location>
        <position position="318"/>
    </location>
    <ligand>
        <name>substrate</name>
    </ligand>
</feature>
<dbReference type="FunFam" id="1.20.200.10:FF:000001">
    <property type="entry name" value="Fumarate hydratase, mitochondrial"/>
    <property type="match status" value="1"/>
</dbReference>
<accession>A0A652YSB9</accession>
<dbReference type="InterPro" id="IPR018951">
    <property type="entry name" value="Fumarase_C_C"/>
</dbReference>
<dbReference type="InterPro" id="IPR000362">
    <property type="entry name" value="Fumarate_lyase_fam"/>
</dbReference>
<feature type="domain" description="Fumarase C C-terminal" evidence="7">
    <location>
        <begin position="407"/>
        <end position="463"/>
    </location>
</feature>
<evidence type="ECO:0000259" key="6">
    <source>
        <dbReference type="Pfam" id="PF00206"/>
    </source>
</evidence>
<feature type="binding site" evidence="5">
    <location>
        <position position="185"/>
    </location>
    <ligand>
        <name>substrate</name>
    </ligand>
</feature>
<evidence type="ECO:0000256" key="1">
    <source>
        <dbReference type="ARBA" id="ARBA00009084"/>
    </source>
</evidence>
<name>A0A652YSB9_NOCGL</name>
<dbReference type="EMBL" id="VNIQ01000002">
    <property type="protein sequence ID" value="TYQ05972.1"/>
    <property type="molecule type" value="Genomic_DNA"/>
</dbReference>
<keyword evidence="3 5" id="KW-0816">Tricarboxylic acid cycle</keyword>
<comment type="function">
    <text evidence="5">Involved in the TCA cycle. Catalyzes the stereospecific interconversion of fumarate to L-malate.</text>
</comment>
<dbReference type="Gene3D" id="1.10.40.30">
    <property type="entry name" value="Fumarase/aspartase (C-terminal domain)"/>
    <property type="match status" value="1"/>
</dbReference>
<comment type="caution">
    <text evidence="8">The sequence shown here is derived from an EMBL/GenBank/DDBJ whole genome shotgun (WGS) entry which is preliminary data.</text>
</comment>
<dbReference type="PRINTS" id="PR00149">
    <property type="entry name" value="FUMRATELYASE"/>
</dbReference>
<dbReference type="GO" id="GO:0006099">
    <property type="term" value="P:tricarboxylic acid cycle"/>
    <property type="evidence" value="ECO:0007669"/>
    <property type="project" value="UniProtKB-UniRule"/>
</dbReference>
<evidence type="ECO:0000313" key="8">
    <source>
        <dbReference type="EMBL" id="TYQ05972.1"/>
    </source>
</evidence>
<protein>
    <recommendedName>
        <fullName evidence="5">Fumarate hydratase class II</fullName>
        <shortName evidence="5">Fumarase C</shortName>
        <ecNumber evidence="5">4.2.1.2</ecNumber>
    </recommendedName>
    <alternativeName>
        <fullName evidence="5">Aerobic fumarase</fullName>
    </alternativeName>
    <alternativeName>
        <fullName evidence="5">Iron-independent fumarase</fullName>
    </alternativeName>
</protein>
<dbReference type="PROSITE" id="PS00163">
    <property type="entry name" value="FUMARATE_LYASES"/>
    <property type="match status" value="1"/>
</dbReference>
<comment type="subcellular location">
    <subcellularLocation>
        <location evidence="5">Cytoplasm</location>
    </subcellularLocation>
</comment>
<sequence>MTESNEQQFRIEHDTMGEVRVPIDALWRAQTQRAVENFPISGRPLERTQIRAMGLLKAACAQVNKDLGLLDADKADAIISAANEIADGKHDDQFPIDVFQTGSGTSSNMNANEVIASISQANDVDVHPNDHVNMSQSSNDTFPTATHVAATEAAVTDLVPALEHLHAALAAKSAEWKSVVKSGRTHLMDAVPVTLGQEFGGYARQIEAGIERIKATLPRLGELPIGGTAVGTGLNAPDGFGPKVVAELVKSTGIDALTPAKNSFEAQAARDGLVEASGALRTIAVSLTKIANDIRWMGSGPLTGLGEIALPDLQPGSSIMPGKVNPVLPEAVTQVAAQVIGNDAAIAWGGAAGAFELNVYIPMMARNILESFTLLANVSRLFADKCVSGLVAHEEHLKTLAESSPSIVTPLNSAIGYEEAASVAKQALKEKKTIRQVVLERGLVPDKLSEAELDKRLDVLAMAKVKD</sequence>
<feature type="binding site" evidence="5">
    <location>
        <begin position="323"/>
        <end position="325"/>
    </location>
    <ligand>
        <name>substrate</name>
    </ligand>
</feature>
<feature type="site" description="Important for catalytic activity" evidence="5">
    <location>
        <position position="330"/>
    </location>
</feature>
<feature type="binding site" description="in site B" evidence="5">
    <location>
        <begin position="127"/>
        <end position="130"/>
    </location>
    <ligand>
        <name>substrate</name>
    </ligand>
</feature>
<comment type="similarity">
    <text evidence="1 5">Belongs to the class-II fumarase/aspartase family. Fumarase subfamily.</text>
</comment>
<dbReference type="HAMAP" id="MF_00743">
    <property type="entry name" value="FumaraseC"/>
    <property type="match status" value="1"/>
</dbReference>
<feature type="active site" description="Proton donor/acceptor" evidence="5">
    <location>
        <position position="186"/>
    </location>
</feature>
<dbReference type="Pfam" id="PF00206">
    <property type="entry name" value="Lyase_1"/>
    <property type="match status" value="1"/>
</dbReference>
<dbReference type="InterPro" id="IPR024083">
    <property type="entry name" value="Fumarase/histidase_N"/>
</dbReference>
<dbReference type="UniPathway" id="UPA00223">
    <property type="reaction ID" value="UER01007"/>
</dbReference>
<dbReference type="Gene3D" id="1.20.200.10">
    <property type="entry name" value="Fumarase/aspartase (Central domain)"/>
    <property type="match status" value="1"/>
</dbReference>
<dbReference type="AlphaFoldDB" id="A0A652YSB9"/>
<comment type="catalytic activity">
    <reaction evidence="5">
        <text>(S)-malate = fumarate + H2O</text>
        <dbReference type="Rhea" id="RHEA:12460"/>
        <dbReference type="ChEBI" id="CHEBI:15377"/>
        <dbReference type="ChEBI" id="CHEBI:15589"/>
        <dbReference type="ChEBI" id="CHEBI:29806"/>
        <dbReference type="EC" id="4.2.1.2"/>
    </reaction>
</comment>
<dbReference type="NCBIfam" id="NF008909">
    <property type="entry name" value="PRK12273.1"/>
    <property type="match status" value="1"/>
</dbReference>
<dbReference type="FunFam" id="1.10.275.10:FF:000001">
    <property type="entry name" value="Fumarate hydratase, mitochondrial"/>
    <property type="match status" value="1"/>
</dbReference>
<feature type="active site" evidence="5">
    <location>
        <position position="317"/>
    </location>
</feature>
<evidence type="ECO:0000259" key="7">
    <source>
        <dbReference type="Pfam" id="PF10415"/>
    </source>
</evidence>
<dbReference type="InterPro" id="IPR020557">
    <property type="entry name" value="Fumarate_lyase_CS"/>
</dbReference>
<evidence type="ECO:0000256" key="2">
    <source>
        <dbReference type="ARBA" id="ARBA00022490"/>
    </source>
</evidence>
<keyword evidence="4 5" id="KW-0456">Lyase</keyword>
<evidence type="ECO:0000256" key="3">
    <source>
        <dbReference type="ARBA" id="ARBA00022532"/>
    </source>
</evidence>
<comment type="subunit">
    <text evidence="5">Homotetramer.</text>
</comment>
<reference evidence="8" key="1">
    <citation type="submission" date="2019-07" db="EMBL/GenBank/DDBJ databases">
        <title>Genomic Encyclopedia of Type Strains, Phase IV (KMG-IV): sequencing the most valuable type-strain genomes for metagenomic binning, comparative biology and taxonomic classification.</title>
        <authorList>
            <person name="Goeker M."/>
        </authorList>
    </citation>
    <scope>NUCLEOTIDE SEQUENCE</scope>
    <source>
        <strain evidence="8">DSM 44596</strain>
    </source>
</reference>
<comment type="pathway">
    <text evidence="5">Carbohydrate metabolism; tricarboxylic acid cycle; (S)-malate from fumarate: step 1/1.</text>
</comment>
<dbReference type="Gene3D" id="1.10.275.10">
    <property type="entry name" value="Fumarase/aspartase (N-terminal domain)"/>
    <property type="match status" value="1"/>
</dbReference>
<organism evidence="8">
    <name type="scientific">Nocardia globerula</name>
    <dbReference type="NCBI Taxonomy" id="1818"/>
    <lineage>
        <taxon>Bacteria</taxon>
        <taxon>Bacillati</taxon>
        <taxon>Actinomycetota</taxon>
        <taxon>Actinomycetes</taxon>
        <taxon>Mycobacteriales</taxon>
        <taxon>Nocardiaceae</taxon>
        <taxon>Nocardia</taxon>
    </lineage>
</organism>
<dbReference type="InterPro" id="IPR022761">
    <property type="entry name" value="Fumarate_lyase_N"/>
</dbReference>
<feature type="binding site" evidence="5">
    <location>
        <begin position="137"/>
        <end position="139"/>
    </location>
    <ligand>
        <name>substrate</name>
    </ligand>
</feature>
<dbReference type="GO" id="GO:0006106">
    <property type="term" value="P:fumarate metabolic process"/>
    <property type="evidence" value="ECO:0007669"/>
    <property type="project" value="InterPro"/>
</dbReference>
<dbReference type="PANTHER" id="PTHR11444:SF22">
    <property type="entry name" value="FUMARATE HYDRATASE CLASS II"/>
    <property type="match status" value="1"/>
</dbReference>
<dbReference type="PANTHER" id="PTHR11444">
    <property type="entry name" value="ASPARTATEAMMONIA/ARGININOSUCCINATE/ADENYLOSUCCINATE LYASE"/>
    <property type="match status" value="1"/>
</dbReference>
<gene>
    <name evidence="5" type="primary">fumC</name>
    <name evidence="8" type="ORF">FNL38_102101</name>
</gene>
<feature type="domain" description="Fumarate lyase N-terminal" evidence="6">
    <location>
        <begin position="17"/>
        <end position="341"/>
    </location>
</feature>
<comment type="miscellaneous">
    <text evidence="5">There are 2 substrate-binding sites: the catalytic A site, and the non-catalytic B site that may play a role in the transfer of substrate or product between the active site and the solvent. Alternatively, the B site may bind allosteric effectors.</text>
</comment>
<feature type="binding site" evidence="5">
    <location>
        <begin position="103"/>
        <end position="105"/>
    </location>
    <ligand>
        <name>substrate</name>
    </ligand>
</feature>
<evidence type="ECO:0000256" key="5">
    <source>
        <dbReference type="HAMAP-Rule" id="MF_00743"/>
    </source>
</evidence>
<dbReference type="GO" id="GO:0005737">
    <property type="term" value="C:cytoplasm"/>
    <property type="evidence" value="ECO:0007669"/>
    <property type="project" value="UniProtKB-SubCell"/>
</dbReference>
<dbReference type="Pfam" id="PF10415">
    <property type="entry name" value="FumaraseC_C"/>
    <property type="match status" value="1"/>
</dbReference>
<dbReference type="EC" id="4.2.1.2" evidence="5"/>
<dbReference type="CDD" id="cd01362">
    <property type="entry name" value="Fumarase_classII"/>
    <property type="match status" value="1"/>
</dbReference>
<proteinExistence type="inferred from homology"/>
<dbReference type="InterPro" id="IPR008948">
    <property type="entry name" value="L-Aspartase-like"/>
</dbReference>
<keyword evidence="2 5" id="KW-0963">Cytoplasm</keyword>